<dbReference type="RefSeq" id="WP_023785502.1">
    <property type="nucleotide sequence ID" value="NC_022997.1"/>
</dbReference>
<dbReference type="PATRIC" id="fig|1029756.8.peg.53"/>
<gene>
    <name evidence="2" type="ORF">W911_00240</name>
</gene>
<feature type="signal peptide" evidence="1">
    <location>
        <begin position="1"/>
        <end position="28"/>
    </location>
</feature>
<organism evidence="2 3">
    <name type="scientific">Hyphomicrobium nitrativorans NL23</name>
    <dbReference type="NCBI Taxonomy" id="1029756"/>
    <lineage>
        <taxon>Bacteria</taxon>
        <taxon>Pseudomonadati</taxon>
        <taxon>Pseudomonadota</taxon>
        <taxon>Alphaproteobacteria</taxon>
        <taxon>Hyphomicrobiales</taxon>
        <taxon>Hyphomicrobiaceae</taxon>
        <taxon>Hyphomicrobium</taxon>
    </lineage>
</organism>
<evidence type="ECO:0000313" key="2">
    <source>
        <dbReference type="EMBL" id="AHB47182.1"/>
    </source>
</evidence>
<dbReference type="KEGG" id="hni:W911_00240"/>
<dbReference type="STRING" id="1029756.W911_00240"/>
<protein>
    <submittedName>
        <fullName evidence="2">Uncharacterized protein</fullName>
    </submittedName>
</protein>
<evidence type="ECO:0000313" key="3">
    <source>
        <dbReference type="Proteomes" id="UP000018542"/>
    </source>
</evidence>
<dbReference type="EMBL" id="CP006912">
    <property type="protein sequence ID" value="AHB47182.1"/>
    <property type="molecule type" value="Genomic_DNA"/>
</dbReference>
<keyword evidence="1" id="KW-0732">Signal</keyword>
<keyword evidence="3" id="KW-1185">Reference proteome</keyword>
<dbReference type="HOGENOM" id="CLU_1364663_0_0_5"/>
<sequence length="200" mass="21841">MAYFWGRFGLIAVSVIASQIVNVSAASAAQQKFTEADFYWDAGTKNHKRLIIAAVNRLHREDARCRDVIHAGTAAKSVTRSKAANRPVFFVLCGEGFDTVTVHFDELSMKATAPLSAPVHVDQSAAVQFCEDYAKSRAVRPSTVSFSRFLDTAVAEHPNGRTTVFSSFTAKNNVGVELNYTIRCLIDRSGIIEGHIGRAS</sequence>
<reference evidence="2 3" key="1">
    <citation type="journal article" date="2014" name="Genome Announc.">
        <title>Complete Genome Sequence of Hyphomicrobium nitrativorans Strain NL23, a Denitrifying Bacterium Isolated from Biofilm of a Methanol-Fed Denitrification System Treating Seawater at the Montreal Biodome.</title>
        <authorList>
            <person name="Martineau C."/>
            <person name="Villeneuve C."/>
            <person name="Mauffrey F."/>
            <person name="Villemur R."/>
        </authorList>
    </citation>
    <scope>NUCLEOTIDE SEQUENCE [LARGE SCALE GENOMIC DNA]</scope>
    <source>
        <strain evidence="2">NL23</strain>
    </source>
</reference>
<proteinExistence type="predicted"/>
<evidence type="ECO:0000256" key="1">
    <source>
        <dbReference type="SAM" id="SignalP"/>
    </source>
</evidence>
<dbReference type="Proteomes" id="UP000018542">
    <property type="component" value="Chromosome"/>
</dbReference>
<dbReference type="OrthoDB" id="8478810at2"/>
<dbReference type="AlphaFoldDB" id="V5S9N9"/>
<accession>V5S9N9</accession>
<name>V5S9N9_9HYPH</name>
<feature type="chain" id="PRO_5004740459" evidence="1">
    <location>
        <begin position="29"/>
        <end position="200"/>
    </location>
</feature>